<dbReference type="EMBL" id="FNPF01000001">
    <property type="protein sequence ID" value="SDX86119.1"/>
    <property type="molecule type" value="Genomic_DNA"/>
</dbReference>
<dbReference type="Pfam" id="PF00999">
    <property type="entry name" value="Na_H_Exchanger"/>
    <property type="match status" value="1"/>
</dbReference>
<organism evidence="12 13">
    <name type="scientific">Citreimonas salinaria</name>
    <dbReference type="NCBI Taxonomy" id="321339"/>
    <lineage>
        <taxon>Bacteria</taxon>
        <taxon>Pseudomonadati</taxon>
        <taxon>Pseudomonadota</taxon>
        <taxon>Alphaproteobacteria</taxon>
        <taxon>Rhodobacterales</taxon>
        <taxon>Roseobacteraceae</taxon>
        <taxon>Citreimonas</taxon>
    </lineage>
</organism>
<dbReference type="GO" id="GO:1902600">
    <property type="term" value="P:proton transmembrane transport"/>
    <property type="evidence" value="ECO:0007669"/>
    <property type="project" value="InterPro"/>
</dbReference>
<protein>
    <submittedName>
        <fullName evidence="12">Sodium/proton antiporter, CPA1 family</fullName>
    </submittedName>
</protein>
<dbReference type="OrthoDB" id="9810860at2"/>
<dbReference type="PANTHER" id="PTHR32507">
    <property type="entry name" value="NA(+)/H(+) ANTIPORTER 1"/>
    <property type="match status" value="1"/>
</dbReference>
<evidence type="ECO:0000256" key="3">
    <source>
        <dbReference type="ARBA" id="ARBA00022449"/>
    </source>
</evidence>
<feature type="transmembrane region" description="Helical" evidence="10">
    <location>
        <begin position="246"/>
        <end position="276"/>
    </location>
</feature>
<evidence type="ECO:0000256" key="7">
    <source>
        <dbReference type="ARBA" id="ARBA00023065"/>
    </source>
</evidence>
<feature type="transmembrane region" description="Helical" evidence="10">
    <location>
        <begin position="386"/>
        <end position="408"/>
    </location>
</feature>
<feature type="transmembrane region" description="Helical" evidence="10">
    <location>
        <begin position="297"/>
        <end position="320"/>
    </location>
</feature>
<evidence type="ECO:0000313" key="13">
    <source>
        <dbReference type="Proteomes" id="UP000199286"/>
    </source>
</evidence>
<proteinExistence type="predicted"/>
<keyword evidence="3" id="KW-0050">Antiport</keyword>
<keyword evidence="13" id="KW-1185">Reference proteome</keyword>
<feature type="transmembrane region" description="Helical" evidence="10">
    <location>
        <begin position="12"/>
        <end position="30"/>
    </location>
</feature>
<feature type="transmembrane region" description="Helical" evidence="10">
    <location>
        <begin position="178"/>
        <end position="201"/>
    </location>
</feature>
<dbReference type="AlphaFoldDB" id="A0A1H3F7I5"/>
<evidence type="ECO:0000313" key="12">
    <source>
        <dbReference type="EMBL" id="SDX86119.1"/>
    </source>
</evidence>
<feature type="region of interest" description="Disordered" evidence="9">
    <location>
        <begin position="417"/>
        <end position="454"/>
    </location>
</feature>
<sequence length="454" mass="48096">MSEAEPFFGLSPTHVLMAAIGGSVFVAYLLPRVAILRAASSSAILMILGLLAFAFVPGMPAALDPTASPRIWEITSEIAVIVVLFATGLRIDNVSSWSRWRPTVRLLLIAMPLTIAALALLGWAMAGMTIAGAILLGAVLSPTDPVLAGDVQVGPPLEGNEHPVRFTLTAEAGLNDGLAFPFVYLGLIVAAQGADPSAWLAEWVLRDLLYRIAVGAAVGALIGWLLGRALFSTWGSRAIEKSGPGVLALGAVLVCYGVVELAEGYGFIGAFTAGLICRRVQEKHHFHKRLHAFSEAVEHALTAILLVMLGSILPALWPVLDWTHTLIGFGLLLVIRPLVGWLSLLRTGLSSRDRLIVGFFGVRGIGSVYYVGYATGHMEFINEDQIWALVAYTIFASALIHGATSFLIDRYASPWAGDRPRKPVARRGASRARGAAGPSTAPESPNAAGGRADG</sequence>
<feature type="transmembrane region" description="Helical" evidence="10">
    <location>
        <begin position="71"/>
        <end position="91"/>
    </location>
</feature>
<dbReference type="PANTHER" id="PTHR32507:SF8">
    <property type="entry name" value="CNH1P"/>
    <property type="match status" value="1"/>
</dbReference>
<dbReference type="GO" id="GO:0015297">
    <property type="term" value="F:antiporter activity"/>
    <property type="evidence" value="ECO:0007669"/>
    <property type="project" value="UniProtKB-KW"/>
</dbReference>
<keyword evidence="8 10" id="KW-0472">Membrane</keyword>
<feature type="domain" description="Cation/H+ exchanger transmembrane" evidence="11">
    <location>
        <begin position="24"/>
        <end position="404"/>
    </location>
</feature>
<dbReference type="InterPro" id="IPR038770">
    <property type="entry name" value="Na+/solute_symporter_sf"/>
</dbReference>
<feature type="transmembrane region" description="Helical" evidence="10">
    <location>
        <begin position="326"/>
        <end position="344"/>
    </location>
</feature>
<accession>A0A1H3F7I5</accession>
<name>A0A1H3F7I5_9RHOB</name>
<feature type="transmembrane region" description="Helical" evidence="10">
    <location>
        <begin position="356"/>
        <end position="374"/>
    </location>
</feature>
<evidence type="ECO:0000259" key="11">
    <source>
        <dbReference type="Pfam" id="PF00999"/>
    </source>
</evidence>
<feature type="transmembrane region" description="Helical" evidence="10">
    <location>
        <begin position="42"/>
        <end position="59"/>
    </location>
</feature>
<dbReference type="Gene3D" id="1.20.1530.20">
    <property type="match status" value="1"/>
</dbReference>
<evidence type="ECO:0000256" key="10">
    <source>
        <dbReference type="SAM" id="Phobius"/>
    </source>
</evidence>
<evidence type="ECO:0000256" key="5">
    <source>
        <dbReference type="ARBA" id="ARBA00022692"/>
    </source>
</evidence>
<dbReference type="STRING" id="321339.SAMN05444340_101198"/>
<evidence type="ECO:0000256" key="6">
    <source>
        <dbReference type="ARBA" id="ARBA00022989"/>
    </source>
</evidence>
<feature type="transmembrane region" description="Helical" evidence="10">
    <location>
        <begin position="208"/>
        <end position="226"/>
    </location>
</feature>
<evidence type="ECO:0000256" key="1">
    <source>
        <dbReference type="ARBA" id="ARBA00004651"/>
    </source>
</evidence>
<dbReference type="RefSeq" id="WP_089877856.1">
    <property type="nucleotide sequence ID" value="NZ_FNPF01000001.1"/>
</dbReference>
<keyword evidence="7" id="KW-0406">Ion transport</keyword>
<keyword evidence="4" id="KW-1003">Cell membrane</keyword>
<keyword evidence="6 10" id="KW-1133">Transmembrane helix</keyword>
<keyword evidence="5 10" id="KW-0812">Transmembrane</keyword>
<dbReference type="Proteomes" id="UP000199286">
    <property type="component" value="Unassembled WGS sequence"/>
</dbReference>
<dbReference type="GO" id="GO:0005886">
    <property type="term" value="C:plasma membrane"/>
    <property type="evidence" value="ECO:0007669"/>
    <property type="project" value="UniProtKB-SubCell"/>
</dbReference>
<comment type="subcellular location">
    <subcellularLocation>
        <location evidence="1">Cell membrane</location>
        <topology evidence="1">Multi-pass membrane protein</topology>
    </subcellularLocation>
</comment>
<evidence type="ECO:0000256" key="2">
    <source>
        <dbReference type="ARBA" id="ARBA00022448"/>
    </source>
</evidence>
<reference evidence="12 13" key="1">
    <citation type="submission" date="2016-10" db="EMBL/GenBank/DDBJ databases">
        <authorList>
            <person name="de Groot N.N."/>
        </authorList>
    </citation>
    <scope>NUCLEOTIDE SEQUENCE [LARGE SCALE GENOMIC DNA]</scope>
    <source>
        <strain evidence="12 13">DSM 26880</strain>
    </source>
</reference>
<gene>
    <name evidence="12" type="ORF">SAMN05444340_101198</name>
</gene>
<keyword evidence="2" id="KW-0813">Transport</keyword>
<feature type="transmembrane region" description="Helical" evidence="10">
    <location>
        <begin position="103"/>
        <end position="136"/>
    </location>
</feature>
<dbReference type="InterPro" id="IPR006153">
    <property type="entry name" value="Cation/H_exchanger_TM"/>
</dbReference>
<evidence type="ECO:0000256" key="9">
    <source>
        <dbReference type="SAM" id="MobiDB-lite"/>
    </source>
</evidence>
<evidence type="ECO:0000256" key="8">
    <source>
        <dbReference type="ARBA" id="ARBA00023136"/>
    </source>
</evidence>
<evidence type="ECO:0000256" key="4">
    <source>
        <dbReference type="ARBA" id="ARBA00022475"/>
    </source>
</evidence>